<gene>
    <name evidence="2" type="ORF">ACFS5P_06010</name>
</gene>
<feature type="compositionally biased region" description="Polar residues" evidence="1">
    <location>
        <begin position="29"/>
        <end position="42"/>
    </location>
</feature>
<evidence type="ECO:0000256" key="1">
    <source>
        <dbReference type="SAM" id="MobiDB-lite"/>
    </source>
</evidence>
<dbReference type="Proteomes" id="UP001597561">
    <property type="component" value="Unassembled WGS sequence"/>
</dbReference>
<name>A0ABW5ZHH7_9BACL</name>
<evidence type="ECO:0000313" key="3">
    <source>
        <dbReference type="Proteomes" id="UP001597561"/>
    </source>
</evidence>
<proteinExistence type="predicted"/>
<feature type="compositionally biased region" description="Basic and acidic residues" evidence="1">
    <location>
        <begin position="1"/>
        <end position="26"/>
    </location>
</feature>
<organism evidence="2 3">
    <name type="scientific">Jeotgalibacillus terrae</name>
    <dbReference type="NCBI Taxonomy" id="587735"/>
    <lineage>
        <taxon>Bacteria</taxon>
        <taxon>Bacillati</taxon>
        <taxon>Bacillota</taxon>
        <taxon>Bacilli</taxon>
        <taxon>Bacillales</taxon>
        <taxon>Caryophanaceae</taxon>
        <taxon>Jeotgalibacillus</taxon>
    </lineage>
</organism>
<accession>A0ABW5ZHH7</accession>
<dbReference type="EMBL" id="JBHUPG010000009">
    <property type="protein sequence ID" value="MFD2911423.1"/>
    <property type="molecule type" value="Genomic_DNA"/>
</dbReference>
<reference evidence="3" key="1">
    <citation type="journal article" date="2019" name="Int. J. Syst. Evol. Microbiol.">
        <title>The Global Catalogue of Microorganisms (GCM) 10K type strain sequencing project: providing services to taxonomists for standard genome sequencing and annotation.</title>
        <authorList>
            <consortium name="The Broad Institute Genomics Platform"/>
            <consortium name="The Broad Institute Genome Sequencing Center for Infectious Disease"/>
            <person name="Wu L."/>
            <person name="Ma J."/>
        </authorList>
    </citation>
    <scope>NUCLEOTIDE SEQUENCE [LARGE SCALE GENOMIC DNA]</scope>
    <source>
        <strain evidence="3">KCTC 13528</strain>
    </source>
</reference>
<keyword evidence="3" id="KW-1185">Reference proteome</keyword>
<sequence>MSEEKSKIEEQKVKDETPVKKIESKTKSVKSQPVATKTAAPEQTEQTVVYVGPSLPGEALTQFSVFKNGFPESVKVHFEKCTAIKSLMVPVSKLAAARKNLEQEGSAEYVLTQKVIKYGRGDE</sequence>
<protein>
    <recommendedName>
        <fullName evidence="4">Inhibitor I9 domain-containing protein</fullName>
    </recommendedName>
</protein>
<evidence type="ECO:0000313" key="2">
    <source>
        <dbReference type="EMBL" id="MFD2911423.1"/>
    </source>
</evidence>
<dbReference type="RefSeq" id="WP_204730064.1">
    <property type="nucleotide sequence ID" value="NZ_JAFBDK010000013.1"/>
</dbReference>
<feature type="region of interest" description="Disordered" evidence="1">
    <location>
        <begin position="1"/>
        <end position="42"/>
    </location>
</feature>
<evidence type="ECO:0008006" key="4">
    <source>
        <dbReference type="Google" id="ProtNLM"/>
    </source>
</evidence>
<comment type="caution">
    <text evidence="2">The sequence shown here is derived from an EMBL/GenBank/DDBJ whole genome shotgun (WGS) entry which is preliminary data.</text>
</comment>